<dbReference type="Gene3D" id="1.10.150.310">
    <property type="entry name" value="Tex RuvX-like domain-like"/>
    <property type="match status" value="1"/>
</dbReference>
<dbReference type="GO" id="GO:0015627">
    <property type="term" value="C:type II protein secretion system complex"/>
    <property type="evidence" value="ECO:0007669"/>
    <property type="project" value="TreeGrafter"/>
</dbReference>
<dbReference type="Proteomes" id="UP000198577">
    <property type="component" value="Unassembled WGS sequence"/>
</dbReference>
<dbReference type="AlphaFoldDB" id="A0A1I5WPY0"/>
<dbReference type="InterPro" id="IPR003583">
    <property type="entry name" value="Hlx-hairpin-Hlx_DNA-bd_motif"/>
</dbReference>
<dbReference type="SMART" id="SM00278">
    <property type="entry name" value="HhH1"/>
    <property type="match status" value="2"/>
</dbReference>
<keyword evidence="4" id="KW-1185">Reference proteome</keyword>
<dbReference type="PANTHER" id="PTHR21180">
    <property type="entry name" value="ENDONUCLEASE/EXONUCLEASE/PHOSPHATASE FAMILY DOMAIN-CONTAINING PROTEIN 1"/>
    <property type="match status" value="1"/>
</dbReference>
<dbReference type="GO" id="GO:0015628">
    <property type="term" value="P:protein secretion by the type II secretion system"/>
    <property type="evidence" value="ECO:0007669"/>
    <property type="project" value="TreeGrafter"/>
</dbReference>
<feature type="region of interest" description="Disordered" evidence="1">
    <location>
        <begin position="52"/>
        <end position="76"/>
    </location>
</feature>
<dbReference type="STRING" id="937334.SAMN05444406_11839"/>
<dbReference type="InterPro" id="IPR004509">
    <property type="entry name" value="Competence_ComEA_HhH"/>
</dbReference>
<dbReference type="Gene3D" id="3.10.560.10">
    <property type="entry name" value="Outer membrane lipoprotein wza domain like"/>
    <property type="match status" value="1"/>
</dbReference>
<accession>A0A1I5WPY0</accession>
<dbReference type="InterPro" id="IPR010994">
    <property type="entry name" value="RuvA_2-like"/>
</dbReference>
<evidence type="ECO:0000313" key="4">
    <source>
        <dbReference type="Proteomes" id="UP000198577"/>
    </source>
</evidence>
<dbReference type="GO" id="GO:0006281">
    <property type="term" value="P:DNA repair"/>
    <property type="evidence" value="ECO:0007669"/>
    <property type="project" value="InterPro"/>
</dbReference>
<dbReference type="NCBIfam" id="TIGR00426">
    <property type="entry name" value="competence protein ComEA helix-hairpin-helix repeat region"/>
    <property type="match status" value="1"/>
</dbReference>
<dbReference type="GO" id="GO:0003677">
    <property type="term" value="F:DNA binding"/>
    <property type="evidence" value="ECO:0007669"/>
    <property type="project" value="InterPro"/>
</dbReference>
<dbReference type="SUPFAM" id="SSF47781">
    <property type="entry name" value="RuvA domain 2-like"/>
    <property type="match status" value="1"/>
</dbReference>
<organism evidence="3 4">
    <name type="scientific">Caldicoprobacter faecalis</name>
    <dbReference type="NCBI Taxonomy" id="937334"/>
    <lineage>
        <taxon>Bacteria</taxon>
        <taxon>Bacillati</taxon>
        <taxon>Bacillota</taxon>
        <taxon>Clostridia</taxon>
        <taxon>Caldicoprobacterales</taxon>
        <taxon>Caldicoprobacteraceae</taxon>
        <taxon>Caldicoprobacter</taxon>
    </lineage>
</organism>
<dbReference type="Pfam" id="PF12836">
    <property type="entry name" value="HHH_3"/>
    <property type="match status" value="1"/>
</dbReference>
<evidence type="ECO:0000313" key="3">
    <source>
        <dbReference type="EMBL" id="SFQ21789.1"/>
    </source>
</evidence>
<dbReference type="OrthoDB" id="9790239at2"/>
<feature type="domain" description="Helix-hairpin-helix DNA-binding motif class 1" evidence="2">
    <location>
        <begin position="175"/>
        <end position="194"/>
    </location>
</feature>
<proteinExistence type="predicted"/>
<dbReference type="Pfam" id="PF10531">
    <property type="entry name" value="SLBB"/>
    <property type="match status" value="1"/>
</dbReference>
<reference evidence="3 4" key="1">
    <citation type="submission" date="2016-10" db="EMBL/GenBank/DDBJ databases">
        <authorList>
            <person name="de Groot N.N."/>
        </authorList>
    </citation>
    <scope>NUCLEOTIDE SEQUENCE [LARGE SCALE GENOMIC DNA]</scope>
    <source>
        <strain evidence="3 4">DSM 20678</strain>
    </source>
</reference>
<gene>
    <name evidence="3" type="ORF">SAMN05444406_11839</name>
</gene>
<evidence type="ECO:0000259" key="2">
    <source>
        <dbReference type="SMART" id="SM00278"/>
    </source>
</evidence>
<evidence type="ECO:0000256" key="1">
    <source>
        <dbReference type="SAM" id="MobiDB-lite"/>
    </source>
</evidence>
<name>A0A1I5WPY0_9FIRM</name>
<dbReference type="InterPro" id="IPR051675">
    <property type="entry name" value="Endo/Exo/Phosphatase_dom_1"/>
</dbReference>
<dbReference type="PANTHER" id="PTHR21180:SF32">
    <property type="entry name" value="ENDONUCLEASE_EXONUCLEASE_PHOSPHATASE FAMILY DOMAIN-CONTAINING PROTEIN 1"/>
    <property type="match status" value="1"/>
</dbReference>
<sequence length="228" mass="24822">MLNLDVNQKKILLVVVTVLVLLAAGYIFRNAFASDSETTAVRKGQELVLQTSSRSASEDVSDEAVSREGVPAQYDSGEDKRSLKKIKVYIVGAVRYPGVIEVEEGSRLIDVLELAGGATEEADLEKVNLALRVQDEGMYKIPKIGEELLEQNPAVSGTTSEQGQQKVNINTADEATLDTLPGIGPSKAKRIIEYREQNGPFKSVEEIKNVSGIGDKTFEQLKDLITVN</sequence>
<feature type="domain" description="Helix-hairpin-helix DNA-binding motif class 1" evidence="2">
    <location>
        <begin position="205"/>
        <end position="224"/>
    </location>
</feature>
<protein>
    <submittedName>
        <fullName evidence="3">Competence protein ComEA</fullName>
    </submittedName>
</protein>
<dbReference type="EMBL" id="FOXR01000018">
    <property type="protein sequence ID" value="SFQ21789.1"/>
    <property type="molecule type" value="Genomic_DNA"/>
</dbReference>
<dbReference type="RefSeq" id="WP_025747885.1">
    <property type="nucleotide sequence ID" value="NZ_FOXR01000018.1"/>
</dbReference>
<dbReference type="InterPro" id="IPR019554">
    <property type="entry name" value="Soluble_ligand-bd"/>
</dbReference>